<reference evidence="3 4" key="1">
    <citation type="submission" date="2021-01" db="EMBL/GenBank/DDBJ databases">
        <title>Cercospora kikuchii MAFF 305040 whole genome shotgun sequence.</title>
        <authorList>
            <person name="Kashiwa T."/>
            <person name="Suzuki T."/>
        </authorList>
    </citation>
    <scope>NUCLEOTIDE SEQUENCE [LARGE SCALE GENOMIC DNA]</scope>
    <source>
        <strain evidence="3 4">MAFF 305040</strain>
    </source>
</reference>
<evidence type="ECO:0000256" key="1">
    <source>
        <dbReference type="SAM" id="MobiDB-lite"/>
    </source>
</evidence>
<evidence type="ECO:0000313" key="4">
    <source>
        <dbReference type="Proteomes" id="UP000825890"/>
    </source>
</evidence>
<evidence type="ECO:0000256" key="2">
    <source>
        <dbReference type="SAM" id="SignalP"/>
    </source>
</evidence>
<feature type="compositionally biased region" description="Pro residues" evidence="1">
    <location>
        <begin position="85"/>
        <end position="98"/>
    </location>
</feature>
<gene>
    <name evidence="3" type="ORF">CKM354_001216400</name>
</gene>
<accession>A0A9P3FLG8</accession>
<organism evidence="3 4">
    <name type="scientific">Cercospora kikuchii</name>
    <dbReference type="NCBI Taxonomy" id="84275"/>
    <lineage>
        <taxon>Eukaryota</taxon>
        <taxon>Fungi</taxon>
        <taxon>Dikarya</taxon>
        <taxon>Ascomycota</taxon>
        <taxon>Pezizomycotina</taxon>
        <taxon>Dothideomycetes</taxon>
        <taxon>Dothideomycetidae</taxon>
        <taxon>Mycosphaerellales</taxon>
        <taxon>Mycosphaerellaceae</taxon>
        <taxon>Cercospora</taxon>
    </lineage>
</organism>
<dbReference type="RefSeq" id="XP_044663614.1">
    <property type="nucleotide sequence ID" value="XM_044807679.1"/>
</dbReference>
<dbReference type="OrthoDB" id="10493753at2759"/>
<dbReference type="Proteomes" id="UP000825890">
    <property type="component" value="Unassembled WGS sequence"/>
</dbReference>
<name>A0A9P3FLG8_9PEZI</name>
<comment type="caution">
    <text evidence="3">The sequence shown here is derived from an EMBL/GenBank/DDBJ whole genome shotgun (WGS) entry which is preliminary data.</text>
</comment>
<protein>
    <submittedName>
        <fullName evidence="3">Uncharacterized protein</fullName>
    </submittedName>
</protein>
<proteinExistence type="predicted"/>
<sequence length="232" mass="24115">MKLLPTSIGSLLVAVFASLPQPSLSRAILSPSIPHKHDDFPYKHYAPMHVSHGSGVEVLSDSSDAESTSLVHRALPKLGGSGRPPASPEPLHPPPMPARPAAGTSQGSSAGGTNRPPGVAGPVGEPGAAGRPSATDHTGPETSGPPKSTSSPLDWANSVSNPVGNGAGDESKDEDTEAFCTKQTSTTESQALLLPKLWQFFQDIKIAGFLWNSDKTMSQPTQPLKGNCTSWQ</sequence>
<keyword evidence="4" id="KW-1185">Reference proteome</keyword>
<dbReference type="AlphaFoldDB" id="A0A9P3FLG8"/>
<dbReference type="GeneID" id="68297739"/>
<feature type="signal peptide" evidence="2">
    <location>
        <begin position="1"/>
        <end position="25"/>
    </location>
</feature>
<feature type="compositionally biased region" description="Low complexity" evidence="1">
    <location>
        <begin position="99"/>
        <end position="132"/>
    </location>
</feature>
<evidence type="ECO:0000313" key="3">
    <source>
        <dbReference type="EMBL" id="GIZ49127.1"/>
    </source>
</evidence>
<keyword evidence="2" id="KW-0732">Signal</keyword>
<dbReference type="EMBL" id="BOLY01000009">
    <property type="protein sequence ID" value="GIZ49127.1"/>
    <property type="molecule type" value="Genomic_DNA"/>
</dbReference>
<feature type="chain" id="PRO_5040475689" evidence="2">
    <location>
        <begin position="26"/>
        <end position="232"/>
    </location>
</feature>
<feature type="region of interest" description="Disordered" evidence="1">
    <location>
        <begin position="75"/>
        <end position="187"/>
    </location>
</feature>
<feature type="compositionally biased region" description="Polar residues" evidence="1">
    <location>
        <begin position="145"/>
        <end position="163"/>
    </location>
</feature>